<dbReference type="RefSeq" id="XP_001882862.1">
    <property type="nucleotide sequence ID" value="XM_001882827.1"/>
</dbReference>
<comment type="subcellular location">
    <subcellularLocation>
        <location evidence="1">Nucleus</location>
    </subcellularLocation>
</comment>
<sequence length="868" mass="95867">MGAVCHGTRSSMSSSPPCSEQVPCGKCVARGCGSICPDGILTSGKGGRMILTGTEELHSTIESQSSRIRELENALKTLQPGVSDGSHALLRTDVLHTSSQSRSAASASSPSAHRPSSSSQSSTASVINSAPHVREIKTEDEGNVIDAFGTLTIGQNGEASFLGKTARSEYLIRAPAKQERPVPIHFPRLPKRMMEASSLSSPMTSNIYDSHDQDMSSVEDVANLEKDIVKLLPPLSEAFHLCEVYLENGKHVYTAIPRTELFDEIVTVVYRTEPFATFQSHHALALLFIIFAIATHFDPKKPPYSIEAQEYYHLSRTSLSLSPPVRETTLASIQALIHMAQFLDFSDWESGGSDSAWMHTGHAVRLGYGIGLHLNGTRWKLRDEVIQRRSRVFWQLFVLDTCSSFCFGRPPGISPSYIDCSLPKEAITELTFHTWNYQYTTLLQSVMATTLGPRQPPYSTVLELDKLIRDFSVPAVWRMTTQDEIETSPQPQHIHIQRWLILASKESTILNLHRAYFAQTLHESPTELQRHRHIPSVLAIYRSAWRLIRGLRMTWASVPHLLTRVNLPWSQALSAAIVMCLLATKAPTSQLAALALEEMDLVVTMFQAASGTCRSAANLLPPLQSLRRKAYEAADPSRPSHSSVASSNTDSTSSSSFQQPISPAELDRLTGKTHLFSHITTTITTNTNTASMSSSPTHRSRSTSVTLTSDNADHIHHPSSLAGYSTKAGTIHPVLAHDVREFERLSTGRVFSMYDCAADDEMQVEDERGHQFDSRTTLPTSLPTPPPPNIRTSISPSRPPSHSSLHKRHPEHSLRRHHPNPEPDPEPRARHDSLESQRLPHSSGSSLLLSGGLVLDSTWQSFVEQLGF</sequence>
<dbReference type="InterPro" id="IPR050613">
    <property type="entry name" value="Sec_Metabolite_Reg"/>
</dbReference>
<dbReference type="SMART" id="SM00906">
    <property type="entry name" value="Fungal_trans"/>
    <property type="match status" value="1"/>
</dbReference>
<feature type="region of interest" description="Disordered" evidence="3">
    <location>
        <begin position="764"/>
        <end position="845"/>
    </location>
</feature>
<evidence type="ECO:0000259" key="4">
    <source>
        <dbReference type="SMART" id="SM00906"/>
    </source>
</evidence>
<feature type="compositionally biased region" description="Low complexity" evidence="3">
    <location>
        <begin position="637"/>
        <end position="656"/>
    </location>
</feature>
<dbReference type="CDD" id="cd12148">
    <property type="entry name" value="fungal_TF_MHR"/>
    <property type="match status" value="1"/>
</dbReference>
<dbReference type="GO" id="GO:0005634">
    <property type="term" value="C:nucleus"/>
    <property type="evidence" value="ECO:0007669"/>
    <property type="project" value="UniProtKB-SubCell"/>
</dbReference>
<feature type="compositionally biased region" description="Basic residues" evidence="3">
    <location>
        <begin position="804"/>
        <end position="818"/>
    </location>
</feature>
<dbReference type="OrthoDB" id="424974at2759"/>
<keyword evidence="6" id="KW-1185">Reference proteome</keyword>
<keyword evidence="2" id="KW-0539">Nucleus</keyword>
<feature type="compositionally biased region" description="Basic and acidic residues" evidence="3">
    <location>
        <begin position="819"/>
        <end position="835"/>
    </location>
</feature>
<dbReference type="AlphaFoldDB" id="B0DFN0"/>
<evidence type="ECO:0000256" key="3">
    <source>
        <dbReference type="SAM" id="MobiDB-lite"/>
    </source>
</evidence>
<dbReference type="Proteomes" id="UP000001194">
    <property type="component" value="Unassembled WGS sequence"/>
</dbReference>
<dbReference type="InParanoid" id="B0DFN0"/>
<feature type="compositionally biased region" description="Low complexity" evidence="3">
    <location>
        <begin position="790"/>
        <end position="803"/>
    </location>
</feature>
<evidence type="ECO:0000256" key="2">
    <source>
        <dbReference type="ARBA" id="ARBA00023242"/>
    </source>
</evidence>
<dbReference type="GO" id="GO:0006351">
    <property type="term" value="P:DNA-templated transcription"/>
    <property type="evidence" value="ECO:0007669"/>
    <property type="project" value="InterPro"/>
</dbReference>
<evidence type="ECO:0000256" key="1">
    <source>
        <dbReference type="ARBA" id="ARBA00004123"/>
    </source>
</evidence>
<evidence type="ECO:0000313" key="5">
    <source>
        <dbReference type="EMBL" id="EDR06490.1"/>
    </source>
</evidence>
<feature type="region of interest" description="Disordered" evidence="3">
    <location>
        <begin position="630"/>
        <end position="660"/>
    </location>
</feature>
<feature type="compositionally biased region" description="Low complexity" evidence="3">
    <location>
        <begin position="687"/>
        <end position="706"/>
    </location>
</feature>
<dbReference type="GO" id="GO:0008270">
    <property type="term" value="F:zinc ion binding"/>
    <property type="evidence" value="ECO:0007669"/>
    <property type="project" value="InterPro"/>
</dbReference>
<name>B0DFN0_LACBS</name>
<reference evidence="5 6" key="1">
    <citation type="journal article" date="2008" name="Nature">
        <title>The genome of Laccaria bicolor provides insights into mycorrhizal symbiosis.</title>
        <authorList>
            <person name="Martin F."/>
            <person name="Aerts A."/>
            <person name="Ahren D."/>
            <person name="Brun A."/>
            <person name="Danchin E.G.J."/>
            <person name="Duchaussoy F."/>
            <person name="Gibon J."/>
            <person name="Kohler A."/>
            <person name="Lindquist E."/>
            <person name="Pereda V."/>
            <person name="Salamov A."/>
            <person name="Shapiro H.J."/>
            <person name="Wuyts J."/>
            <person name="Blaudez D."/>
            <person name="Buee M."/>
            <person name="Brokstein P."/>
            <person name="Canbaeck B."/>
            <person name="Cohen D."/>
            <person name="Courty P.E."/>
            <person name="Coutinho P.M."/>
            <person name="Delaruelle C."/>
            <person name="Detter J.C."/>
            <person name="Deveau A."/>
            <person name="DiFazio S."/>
            <person name="Duplessis S."/>
            <person name="Fraissinet-Tachet L."/>
            <person name="Lucic E."/>
            <person name="Frey-Klett P."/>
            <person name="Fourrey C."/>
            <person name="Feussner I."/>
            <person name="Gay G."/>
            <person name="Grimwood J."/>
            <person name="Hoegger P.J."/>
            <person name="Jain P."/>
            <person name="Kilaru S."/>
            <person name="Labbe J."/>
            <person name="Lin Y.C."/>
            <person name="Legue V."/>
            <person name="Le Tacon F."/>
            <person name="Marmeisse R."/>
            <person name="Melayah D."/>
            <person name="Montanini B."/>
            <person name="Muratet M."/>
            <person name="Nehls U."/>
            <person name="Niculita-Hirzel H."/>
            <person name="Oudot-Le Secq M.P."/>
            <person name="Peter M."/>
            <person name="Quesneville H."/>
            <person name="Rajashekar B."/>
            <person name="Reich M."/>
            <person name="Rouhier N."/>
            <person name="Schmutz J."/>
            <person name="Yin T."/>
            <person name="Chalot M."/>
            <person name="Henrissat B."/>
            <person name="Kuees U."/>
            <person name="Lucas S."/>
            <person name="Van de Peer Y."/>
            <person name="Podila G.K."/>
            <person name="Polle A."/>
            <person name="Pukkila P.J."/>
            <person name="Richardson P.M."/>
            <person name="Rouze P."/>
            <person name="Sanders I.R."/>
            <person name="Stajich J.E."/>
            <person name="Tunlid A."/>
            <person name="Tuskan G."/>
            <person name="Grigoriev I.V."/>
        </authorList>
    </citation>
    <scope>NUCLEOTIDE SEQUENCE [LARGE SCALE GENOMIC DNA]</scope>
    <source>
        <strain evidence="6">S238N-H82 / ATCC MYA-4686</strain>
    </source>
</reference>
<accession>B0DFN0</accession>
<evidence type="ECO:0000313" key="6">
    <source>
        <dbReference type="Proteomes" id="UP000001194"/>
    </source>
</evidence>
<dbReference type="PANTHER" id="PTHR31001">
    <property type="entry name" value="UNCHARACTERIZED TRANSCRIPTIONAL REGULATORY PROTEIN"/>
    <property type="match status" value="1"/>
</dbReference>
<gene>
    <name evidence="5" type="ORF">LACBIDRAFT_299924</name>
</gene>
<feature type="compositionally biased region" description="Low complexity" evidence="3">
    <location>
        <begin position="96"/>
        <end position="125"/>
    </location>
</feature>
<feature type="region of interest" description="Disordered" evidence="3">
    <location>
        <begin position="96"/>
        <end position="138"/>
    </location>
</feature>
<dbReference type="STRING" id="486041.B0DFN0"/>
<dbReference type="HOGENOM" id="CLU_007340_4_0_1"/>
<protein>
    <submittedName>
        <fullName evidence="5">Predicted protein</fullName>
    </submittedName>
</protein>
<dbReference type="EMBL" id="DS547108">
    <property type="protein sequence ID" value="EDR06490.1"/>
    <property type="molecule type" value="Genomic_DNA"/>
</dbReference>
<dbReference type="Pfam" id="PF04082">
    <property type="entry name" value="Fungal_trans"/>
    <property type="match status" value="1"/>
</dbReference>
<dbReference type="PANTHER" id="PTHR31001:SF56">
    <property type="entry name" value="ZN(2)-C6 FUNGAL-TYPE DOMAIN-CONTAINING PROTEIN"/>
    <property type="match status" value="1"/>
</dbReference>
<dbReference type="InterPro" id="IPR007219">
    <property type="entry name" value="XnlR_reg_dom"/>
</dbReference>
<feature type="region of interest" description="Disordered" evidence="3">
    <location>
        <begin position="687"/>
        <end position="721"/>
    </location>
</feature>
<dbReference type="GO" id="GO:0003677">
    <property type="term" value="F:DNA binding"/>
    <property type="evidence" value="ECO:0007669"/>
    <property type="project" value="InterPro"/>
</dbReference>
<feature type="domain" description="Xylanolytic transcriptional activator regulatory" evidence="4">
    <location>
        <begin position="356"/>
        <end position="429"/>
    </location>
</feature>
<proteinExistence type="predicted"/>
<dbReference type="GeneID" id="6078439"/>
<dbReference type="KEGG" id="lbc:LACBIDRAFT_299924"/>
<organism evidence="6">
    <name type="scientific">Laccaria bicolor (strain S238N-H82 / ATCC MYA-4686)</name>
    <name type="common">Bicoloured deceiver</name>
    <name type="synonym">Laccaria laccata var. bicolor</name>
    <dbReference type="NCBI Taxonomy" id="486041"/>
    <lineage>
        <taxon>Eukaryota</taxon>
        <taxon>Fungi</taxon>
        <taxon>Dikarya</taxon>
        <taxon>Basidiomycota</taxon>
        <taxon>Agaricomycotina</taxon>
        <taxon>Agaricomycetes</taxon>
        <taxon>Agaricomycetidae</taxon>
        <taxon>Agaricales</taxon>
        <taxon>Agaricineae</taxon>
        <taxon>Hydnangiaceae</taxon>
        <taxon>Laccaria</taxon>
    </lineage>
</organism>